<evidence type="ECO:0000313" key="1">
    <source>
        <dbReference type="EMBL" id="KFB45645.1"/>
    </source>
</evidence>
<evidence type="ECO:0000313" key="3">
    <source>
        <dbReference type="Proteomes" id="UP000030765"/>
    </source>
</evidence>
<proteinExistence type="predicted"/>
<gene>
    <name evidence="1" type="ORF">ZHAS_00013639</name>
</gene>
<accession>A0A084W601</accession>
<dbReference type="EMBL" id="KE525305">
    <property type="protein sequence ID" value="KFB45645.1"/>
    <property type="molecule type" value="Genomic_DNA"/>
</dbReference>
<reference evidence="2" key="2">
    <citation type="submission" date="2020-05" db="UniProtKB">
        <authorList>
            <consortium name="EnsemblMetazoa"/>
        </authorList>
    </citation>
    <scope>IDENTIFICATION</scope>
</reference>
<dbReference type="EnsemblMetazoa" id="ASIC013639-RA">
    <property type="protein sequence ID" value="ASIC013639-PA"/>
    <property type="gene ID" value="ASIC013639"/>
</dbReference>
<name>A0A084W601_ANOSI</name>
<reference evidence="1 3" key="1">
    <citation type="journal article" date="2014" name="BMC Genomics">
        <title>Genome sequence of Anopheles sinensis provides insight into genetics basis of mosquito competence for malaria parasites.</title>
        <authorList>
            <person name="Zhou D."/>
            <person name="Zhang D."/>
            <person name="Ding G."/>
            <person name="Shi L."/>
            <person name="Hou Q."/>
            <person name="Ye Y."/>
            <person name="Xu Y."/>
            <person name="Zhou H."/>
            <person name="Xiong C."/>
            <person name="Li S."/>
            <person name="Yu J."/>
            <person name="Hong S."/>
            <person name="Yu X."/>
            <person name="Zou P."/>
            <person name="Chen C."/>
            <person name="Chang X."/>
            <person name="Wang W."/>
            <person name="Lv Y."/>
            <person name="Sun Y."/>
            <person name="Ma L."/>
            <person name="Shen B."/>
            <person name="Zhu C."/>
        </authorList>
    </citation>
    <scope>NUCLEOTIDE SEQUENCE [LARGE SCALE GENOMIC DNA]</scope>
</reference>
<organism evidence="1">
    <name type="scientific">Anopheles sinensis</name>
    <name type="common">Mosquito</name>
    <dbReference type="NCBI Taxonomy" id="74873"/>
    <lineage>
        <taxon>Eukaryota</taxon>
        <taxon>Metazoa</taxon>
        <taxon>Ecdysozoa</taxon>
        <taxon>Arthropoda</taxon>
        <taxon>Hexapoda</taxon>
        <taxon>Insecta</taxon>
        <taxon>Pterygota</taxon>
        <taxon>Neoptera</taxon>
        <taxon>Endopterygota</taxon>
        <taxon>Diptera</taxon>
        <taxon>Nematocera</taxon>
        <taxon>Culicoidea</taxon>
        <taxon>Culicidae</taxon>
        <taxon>Anophelinae</taxon>
        <taxon>Anopheles</taxon>
    </lineage>
</organism>
<dbReference type="EMBL" id="ATLV01020710">
    <property type="status" value="NOT_ANNOTATED_CDS"/>
    <property type="molecule type" value="Genomic_DNA"/>
</dbReference>
<dbReference type="VEuPathDB" id="VectorBase:ASIC013639"/>
<protein>
    <submittedName>
        <fullName evidence="1 2">Uncharacterized protein</fullName>
    </submittedName>
</protein>
<dbReference type="Proteomes" id="UP000030765">
    <property type="component" value="Unassembled WGS sequence"/>
</dbReference>
<evidence type="ECO:0000313" key="2">
    <source>
        <dbReference type="EnsemblMetazoa" id="ASIC013639-PA"/>
    </source>
</evidence>
<sequence length="62" mass="7206">MHRPDIDGIAPFEVSEWKTLKQSEEEEKGFGRKETVTGFRCNCTSVRHGSRRDVPQLSEKER</sequence>
<keyword evidence="3" id="KW-1185">Reference proteome</keyword>
<dbReference type="AlphaFoldDB" id="A0A084W601"/>